<feature type="transmembrane region" description="Helical" evidence="2">
    <location>
        <begin position="68"/>
        <end position="92"/>
    </location>
</feature>
<feature type="region of interest" description="Disordered" evidence="1">
    <location>
        <begin position="96"/>
        <end position="129"/>
    </location>
</feature>
<keyword evidence="4" id="KW-1185">Reference proteome</keyword>
<dbReference type="Proteomes" id="UP001321498">
    <property type="component" value="Chromosome"/>
</dbReference>
<sequence>MGAASIAPRVLRYVLAAVLALLGAGAVLSPLPVLADPVSGAEHRVSALTGVTGHDSVRGLVDSVGLTAWPVVAIVAGVLVVLLAIAVAVTAASWPGTARRYGDGDAAATPSDPWDALTRGADPTGGPER</sequence>
<keyword evidence="2" id="KW-0472">Membrane</keyword>
<reference evidence="4" key="1">
    <citation type="journal article" date="2019" name="Int. J. Syst. Evol. Microbiol.">
        <title>The Global Catalogue of Microorganisms (GCM) 10K type strain sequencing project: providing services to taxonomists for standard genome sequencing and annotation.</title>
        <authorList>
            <consortium name="The Broad Institute Genomics Platform"/>
            <consortium name="The Broad Institute Genome Sequencing Center for Infectious Disease"/>
            <person name="Wu L."/>
            <person name="Ma J."/>
        </authorList>
    </citation>
    <scope>NUCLEOTIDE SEQUENCE [LARGE SCALE GENOMIC DNA]</scope>
    <source>
        <strain evidence="4">NBRC 108725</strain>
    </source>
</reference>
<keyword evidence="2" id="KW-0812">Transmembrane</keyword>
<dbReference type="InterPro" id="IPR019051">
    <property type="entry name" value="Trp_biosyn_TM_oprn/chp"/>
</dbReference>
<organism evidence="3 4">
    <name type="scientific">Naasia aerilata</name>
    <dbReference type="NCBI Taxonomy" id="1162966"/>
    <lineage>
        <taxon>Bacteria</taxon>
        <taxon>Bacillati</taxon>
        <taxon>Actinomycetota</taxon>
        <taxon>Actinomycetes</taxon>
        <taxon>Micrococcales</taxon>
        <taxon>Microbacteriaceae</taxon>
        <taxon>Naasia</taxon>
    </lineage>
</organism>
<evidence type="ECO:0000313" key="4">
    <source>
        <dbReference type="Proteomes" id="UP001321498"/>
    </source>
</evidence>
<dbReference type="EMBL" id="AP027731">
    <property type="protein sequence ID" value="BDZ46992.1"/>
    <property type="molecule type" value="Genomic_DNA"/>
</dbReference>
<proteinExistence type="predicted"/>
<keyword evidence="2" id="KW-1133">Transmembrane helix</keyword>
<gene>
    <name evidence="3" type="ORF">GCM10025866_29010</name>
</gene>
<dbReference type="RefSeq" id="WP_286276970.1">
    <property type="nucleotide sequence ID" value="NZ_AP027731.1"/>
</dbReference>
<evidence type="ECO:0000256" key="1">
    <source>
        <dbReference type="SAM" id="MobiDB-lite"/>
    </source>
</evidence>
<evidence type="ECO:0000313" key="3">
    <source>
        <dbReference type="EMBL" id="BDZ46992.1"/>
    </source>
</evidence>
<name>A0ABM8GF60_9MICO</name>
<protein>
    <submittedName>
        <fullName evidence="3">Uncharacterized protein</fullName>
    </submittedName>
</protein>
<dbReference type="Pfam" id="PF09534">
    <property type="entry name" value="Trp_oprn_chp"/>
    <property type="match status" value="1"/>
</dbReference>
<evidence type="ECO:0000256" key="2">
    <source>
        <dbReference type="SAM" id="Phobius"/>
    </source>
</evidence>
<accession>A0ABM8GF60</accession>